<sequence>MARHADGTIVINTAIETDGFKKGSKDMEAAFRKAAHNLEGVSEKIQISIEKSVQAFEKQNAAYREQEARVESLKAKIEEAQSEKVESQAFTDINKQIDDYQKKLDAAIEREIRFMETGGSTRSTAYERMEYDIEMLREKIAEAKAEKDRLLQSGEAYTGADISGLTSQLTEAQDKLGQMGGKLEVTYASLREKLGEYISSEQEAAIATAETADNTAQAATTTSEMSSEVEQAAAKGNIFAQAFERIKAVFATIAAIPQNVRESTAALEESLGIVSQVSGEAEQAAEFIGEMADETERAAGSGVGFSGVYERVKNTMNNAAGAVKKFFAGIKGSGNPLKKFIKYGLGIASVYMLFNKLRAAIKDGIKNIVQFDKKTNTSISGIQSAFAKLKNNLTAAIAPLINALAPYIIKVVDWLNQAITQLAIFFAQLTGQKTYIQAKDVWKDYAQGLKDTSAAAKEAKKNLSGLDEIKTWDSGSFGGSGGSGSGTKAEDMFVTKKLDSSLGDIDWKSFGAKISDGFINVMSKTATWLDNIPWDDIGTKIGDTIKGIDWGGVLVGLSGVVYNLINGISEAISGAGRSLSGGELDLPSMDDTIQGKLSDWERFQYIMKKITSDISLKEFKDYWGYVPSFADYTDAFLTSGGLETLYDRFKEAEEAARSKKITKTLKVNEKALEKIRSLLLLTDRDIAMINAEIIDSGEVWSIYAVIEKAYSRGLITYDMYHKALIRATNDFENFNQGQEEVNKRAAENAIGTSTAIQDIVKRTVENAKAGGQEAGRSYAEGFELELRNGKLSIIKAGETIIDDIRKNSKNLISQLVATFGKQALERANQKAAKAAGEAIGDALGNGIISSVNQTNTHVADYTEFLIGQLEDSMKPGEDYYKKKAAIRKLKSFTVPYLASGAVIPPNAPFTAVLGDQKHGTNVEAPLETIKQALREVLGSGTGGGNTYNITATANGKTLFQLLLEEGRNAQMQTGKNPFLLA</sequence>
<accession>A0A8S5PBJ1</accession>
<dbReference type="EMBL" id="BK015386">
    <property type="protein sequence ID" value="DAE04338.1"/>
    <property type="molecule type" value="Genomic_DNA"/>
</dbReference>
<dbReference type="PANTHER" id="PTHR47970:SF12">
    <property type="entry name" value="KINESIN FAMILY MEMBER 11"/>
    <property type="match status" value="1"/>
</dbReference>
<evidence type="ECO:0000313" key="6">
    <source>
        <dbReference type="EMBL" id="DAE04338.1"/>
    </source>
</evidence>
<evidence type="ECO:0000256" key="1">
    <source>
        <dbReference type="ARBA" id="ARBA00004245"/>
    </source>
</evidence>
<keyword evidence="3" id="KW-0505">Motor protein</keyword>
<evidence type="ECO:0000256" key="5">
    <source>
        <dbReference type="SAM" id="Coils"/>
    </source>
</evidence>
<keyword evidence="2" id="KW-0963">Cytoplasm</keyword>
<evidence type="ECO:0000256" key="2">
    <source>
        <dbReference type="ARBA" id="ARBA00022490"/>
    </source>
</evidence>
<proteinExistence type="predicted"/>
<dbReference type="SUPFAM" id="SSF58104">
    <property type="entry name" value="Methyl-accepting chemotaxis protein (MCP) signaling domain"/>
    <property type="match status" value="1"/>
</dbReference>
<dbReference type="InterPro" id="IPR047149">
    <property type="entry name" value="KIF11-like"/>
</dbReference>
<organism evidence="6">
    <name type="scientific">Siphoviridae sp. ctc6d98</name>
    <dbReference type="NCBI Taxonomy" id="2825569"/>
    <lineage>
        <taxon>Viruses</taxon>
        <taxon>Duplodnaviria</taxon>
        <taxon>Heunggongvirae</taxon>
        <taxon>Uroviricota</taxon>
        <taxon>Caudoviricetes</taxon>
    </lineage>
</organism>
<evidence type="ECO:0000256" key="3">
    <source>
        <dbReference type="ARBA" id="ARBA00023175"/>
    </source>
</evidence>
<keyword evidence="5" id="KW-0175">Coiled coil</keyword>
<dbReference type="GO" id="GO:0051231">
    <property type="term" value="P:spindle elongation"/>
    <property type="evidence" value="ECO:0007669"/>
    <property type="project" value="TreeGrafter"/>
</dbReference>
<evidence type="ECO:0000256" key="4">
    <source>
        <dbReference type="ARBA" id="ARBA00023212"/>
    </source>
</evidence>
<comment type="subcellular location">
    <subcellularLocation>
        <location evidence="1">Cytoplasm</location>
        <location evidence="1">Cytoskeleton</location>
    </subcellularLocation>
</comment>
<dbReference type="PANTHER" id="PTHR47970">
    <property type="entry name" value="KINESIN-LIKE PROTEIN KIF11"/>
    <property type="match status" value="1"/>
</dbReference>
<feature type="coiled-coil region" evidence="5">
    <location>
        <begin position="56"/>
        <end position="153"/>
    </location>
</feature>
<dbReference type="GO" id="GO:0008574">
    <property type="term" value="F:plus-end-directed microtubule motor activity"/>
    <property type="evidence" value="ECO:0007669"/>
    <property type="project" value="TreeGrafter"/>
</dbReference>
<protein>
    <submittedName>
        <fullName evidence="6">Minor tail protein</fullName>
    </submittedName>
</protein>
<keyword evidence="4" id="KW-0206">Cytoskeleton</keyword>
<reference evidence="6" key="1">
    <citation type="journal article" date="2021" name="Proc. Natl. Acad. Sci. U.S.A.">
        <title>A Catalog of Tens of Thousands of Viruses from Human Metagenomes Reveals Hidden Associations with Chronic Diseases.</title>
        <authorList>
            <person name="Tisza M.J."/>
            <person name="Buck C.B."/>
        </authorList>
    </citation>
    <scope>NUCLEOTIDE SEQUENCE</scope>
    <source>
        <strain evidence="6">Ctc6d98</strain>
    </source>
</reference>
<name>A0A8S5PBJ1_9CAUD</name>